<dbReference type="GeneID" id="80908327"/>
<reference evidence="1" key="1">
    <citation type="submission" date="2022-10" db="EMBL/GenBank/DDBJ databases">
        <title>Tapping the CABI collections for fungal endophytes: first genome assemblies for Collariella, Neodidymelliopsis, Ascochyta clinopodiicola, Didymella pomorum, Didymosphaeria variabile, Neocosmospora piperis and Neocucurbitaria cava.</title>
        <authorList>
            <person name="Hill R."/>
        </authorList>
    </citation>
    <scope>NUCLEOTIDE SEQUENCE</scope>
    <source>
        <strain evidence="1">IMI 356815</strain>
    </source>
</reference>
<keyword evidence="2" id="KW-1185">Reference proteome</keyword>
<dbReference type="AlphaFoldDB" id="A0A9W8XRW2"/>
<gene>
    <name evidence="1" type="ORF">N0V89_004797</name>
</gene>
<organism evidence="1 2">
    <name type="scientific">Didymosphaeria variabile</name>
    <dbReference type="NCBI Taxonomy" id="1932322"/>
    <lineage>
        <taxon>Eukaryota</taxon>
        <taxon>Fungi</taxon>
        <taxon>Dikarya</taxon>
        <taxon>Ascomycota</taxon>
        <taxon>Pezizomycotina</taxon>
        <taxon>Dothideomycetes</taxon>
        <taxon>Pleosporomycetidae</taxon>
        <taxon>Pleosporales</taxon>
        <taxon>Massarineae</taxon>
        <taxon>Didymosphaeriaceae</taxon>
        <taxon>Didymosphaeria</taxon>
    </lineage>
</organism>
<evidence type="ECO:0000313" key="2">
    <source>
        <dbReference type="Proteomes" id="UP001140513"/>
    </source>
</evidence>
<accession>A0A9W8XRW2</accession>
<comment type="caution">
    <text evidence="1">The sequence shown here is derived from an EMBL/GenBank/DDBJ whole genome shotgun (WGS) entry which is preliminary data.</text>
</comment>
<dbReference type="Proteomes" id="UP001140513">
    <property type="component" value="Unassembled WGS sequence"/>
</dbReference>
<dbReference type="EMBL" id="JAPEUX010000003">
    <property type="protein sequence ID" value="KAJ4356761.1"/>
    <property type="molecule type" value="Genomic_DNA"/>
</dbReference>
<evidence type="ECO:0000313" key="1">
    <source>
        <dbReference type="EMBL" id="KAJ4356761.1"/>
    </source>
</evidence>
<dbReference type="RefSeq" id="XP_056073887.1">
    <property type="nucleotide sequence ID" value="XM_056213579.1"/>
</dbReference>
<dbReference type="OrthoDB" id="4425169at2759"/>
<protein>
    <submittedName>
        <fullName evidence="1">Uncharacterized protein</fullName>
    </submittedName>
</protein>
<proteinExistence type="predicted"/>
<name>A0A9W8XRW2_9PLEO</name>
<sequence>MGAFVPYAAAKAQPQLFEPTPNSSSFQDLLAQGAARIFIAPAAASKKSEISAAWSKILETVGKDGMAGQWSGWGVEGDEGTWAGILSWKGGEELERSSTNASVVEAVQELKGLAELDEYEVSFTSTPDSA</sequence>